<protein>
    <submittedName>
        <fullName evidence="1">Uncharacterized protein</fullName>
    </submittedName>
</protein>
<gene>
    <name evidence="1" type="ORF">MM171B00931_0020</name>
</gene>
<dbReference type="AlphaFoldDB" id="A0A6M3MCN3"/>
<name>A0A6M3MCN3_9ZZZZ</name>
<dbReference type="EMBL" id="MT143822">
    <property type="protein sequence ID" value="QJB03056.1"/>
    <property type="molecule type" value="Genomic_DNA"/>
</dbReference>
<proteinExistence type="predicted"/>
<sequence>MKKLTEKEKLGKQLEKRRIQFYGLHGKIVVDINKYLDKEPGIHSNIRQVEVLTDDICLFGAWITDRLEGKPGTPDIEGYDKSLSKKIRKALGYTL</sequence>
<organism evidence="1">
    <name type="scientific">viral metagenome</name>
    <dbReference type="NCBI Taxonomy" id="1070528"/>
    <lineage>
        <taxon>unclassified sequences</taxon>
        <taxon>metagenomes</taxon>
        <taxon>organismal metagenomes</taxon>
    </lineage>
</organism>
<evidence type="ECO:0000313" key="1">
    <source>
        <dbReference type="EMBL" id="QJB03056.1"/>
    </source>
</evidence>
<accession>A0A6M3MCN3</accession>
<reference evidence="1" key="1">
    <citation type="submission" date="2020-03" db="EMBL/GenBank/DDBJ databases">
        <title>The deep terrestrial virosphere.</title>
        <authorList>
            <person name="Holmfeldt K."/>
            <person name="Nilsson E."/>
            <person name="Simone D."/>
            <person name="Lopez-Fernandez M."/>
            <person name="Wu X."/>
            <person name="de Brujin I."/>
            <person name="Lundin D."/>
            <person name="Andersson A."/>
            <person name="Bertilsson S."/>
            <person name="Dopson M."/>
        </authorList>
    </citation>
    <scope>NUCLEOTIDE SEQUENCE</scope>
    <source>
        <strain evidence="1">MM171B00931</strain>
    </source>
</reference>